<dbReference type="InterPro" id="IPR029064">
    <property type="entry name" value="Ribosomal_eL30-like_sf"/>
</dbReference>
<dbReference type="STRING" id="68775.A0A5C3MFK6"/>
<comment type="similarity">
    <text evidence="3">Belongs to the eukaryotic release factor 1 family. Pelota subfamily.</text>
</comment>
<proteinExistence type="inferred from homology"/>
<dbReference type="InterPro" id="IPR058547">
    <property type="entry name" value="Pelota_N"/>
</dbReference>
<evidence type="ECO:0000259" key="7">
    <source>
        <dbReference type="SMART" id="SM01194"/>
    </source>
</evidence>
<organism evidence="8 9">
    <name type="scientific">Crucibulum laeve</name>
    <dbReference type="NCBI Taxonomy" id="68775"/>
    <lineage>
        <taxon>Eukaryota</taxon>
        <taxon>Fungi</taxon>
        <taxon>Dikarya</taxon>
        <taxon>Basidiomycota</taxon>
        <taxon>Agaricomycotina</taxon>
        <taxon>Agaricomycetes</taxon>
        <taxon>Agaricomycetidae</taxon>
        <taxon>Agaricales</taxon>
        <taxon>Agaricineae</taxon>
        <taxon>Nidulariaceae</taxon>
        <taxon>Crucibulum</taxon>
    </lineage>
</organism>
<dbReference type="GO" id="GO:0032790">
    <property type="term" value="P:ribosome disassembly"/>
    <property type="evidence" value="ECO:0007669"/>
    <property type="project" value="TreeGrafter"/>
</dbReference>
<evidence type="ECO:0000313" key="8">
    <source>
        <dbReference type="EMBL" id="TFK43423.1"/>
    </source>
</evidence>
<dbReference type="Proteomes" id="UP000308652">
    <property type="component" value="Unassembled WGS sequence"/>
</dbReference>
<dbReference type="GO" id="GO:0070481">
    <property type="term" value="P:nuclear-transcribed mRNA catabolic process, non-stop decay"/>
    <property type="evidence" value="ECO:0007669"/>
    <property type="project" value="InterPro"/>
</dbReference>
<gene>
    <name evidence="8" type="ORF">BDQ12DRAFT_642910</name>
</gene>
<dbReference type="InterPro" id="IPR005140">
    <property type="entry name" value="eRF1_Pelota-like_N"/>
</dbReference>
<evidence type="ECO:0000313" key="9">
    <source>
        <dbReference type="Proteomes" id="UP000308652"/>
    </source>
</evidence>
<sequence>MKLVSRHIDKHGAGHVTLRPEDDEDMWHLYNLIQKGDSVRAPAVRRVQSVTSTGSTESHRVRLNLTLDVIKVEFSASGAPGAAAQDAAADQTGSSSATATTATLHISGPVTSENQHVRLGAYHTLDIEANRDVRIEKADGWDSIAISRVEEAIVPGRGAEVGAVVCGEGTAAFCLLSQHMTLVTHRISMPIPRKSASSGASQHEKGLQKFYATLYDSFVRHIPFGNVGLKAIVIASPGWVRDAVFDHLVSESSRRGDKQLHKALKEKVIKVHVSSAHVHSLVEVLKSPEIATQLKETKFAREGIVLDKHVFFKMLGSDEMRAWYGPDHVCLAADRGAIGVLLISDDLFRASDPTTRKKYVAVVEAVQQKGGEVVIFSSMHESGQQLNQLTGIAAILTFPLDIEVVEAEEREEEERKKLEAEEKEAGNEYHT</sequence>
<dbReference type="InterPro" id="IPR038069">
    <property type="entry name" value="Pelota/DOM34_N"/>
</dbReference>
<dbReference type="SUPFAM" id="SSF159065">
    <property type="entry name" value="Dom34/Pelota N-terminal domain-like"/>
    <property type="match status" value="1"/>
</dbReference>
<dbReference type="Pfam" id="PF26356">
    <property type="entry name" value="Pelota_N"/>
    <property type="match status" value="1"/>
</dbReference>
<dbReference type="GO" id="GO:0046872">
    <property type="term" value="F:metal ion binding"/>
    <property type="evidence" value="ECO:0007669"/>
    <property type="project" value="UniProtKB-KW"/>
</dbReference>
<dbReference type="Pfam" id="PF03465">
    <property type="entry name" value="eRF1_3"/>
    <property type="match status" value="1"/>
</dbReference>
<dbReference type="GO" id="GO:0071025">
    <property type="term" value="P:RNA surveillance"/>
    <property type="evidence" value="ECO:0007669"/>
    <property type="project" value="InterPro"/>
</dbReference>
<evidence type="ECO:0000256" key="4">
    <source>
        <dbReference type="ARBA" id="ARBA00022490"/>
    </source>
</evidence>
<evidence type="ECO:0000256" key="6">
    <source>
        <dbReference type="SAM" id="MobiDB-lite"/>
    </source>
</evidence>
<dbReference type="InterPro" id="IPR004405">
    <property type="entry name" value="TF_pelota"/>
</dbReference>
<dbReference type="FunFam" id="3.30.1330.30:FF:000008">
    <property type="entry name" value="Protein pelota homolog"/>
    <property type="match status" value="1"/>
</dbReference>
<dbReference type="PANTHER" id="PTHR10853:SF0">
    <property type="entry name" value="PROTEIN PELOTA HOMOLOG"/>
    <property type="match status" value="1"/>
</dbReference>
<evidence type="ECO:0000256" key="1">
    <source>
        <dbReference type="ARBA" id="ARBA00001968"/>
    </source>
</evidence>
<dbReference type="Gene3D" id="2.30.30.870">
    <property type="entry name" value="Pelota, domain A"/>
    <property type="match status" value="1"/>
</dbReference>
<name>A0A5C3MFK6_9AGAR</name>
<dbReference type="SUPFAM" id="SSF53137">
    <property type="entry name" value="Translational machinery components"/>
    <property type="match status" value="1"/>
</dbReference>
<dbReference type="PANTHER" id="PTHR10853">
    <property type="entry name" value="PELOTA"/>
    <property type="match status" value="1"/>
</dbReference>
<accession>A0A5C3MFK6</accession>
<dbReference type="GO" id="GO:0070651">
    <property type="term" value="P:nonfunctional rRNA decay"/>
    <property type="evidence" value="ECO:0007669"/>
    <property type="project" value="TreeGrafter"/>
</dbReference>
<dbReference type="Gene3D" id="3.30.1330.30">
    <property type="match status" value="1"/>
</dbReference>
<keyword evidence="4" id="KW-0963">Cytoplasm</keyword>
<dbReference type="InterPro" id="IPR005142">
    <property type="entry name" value="eRF1_3"/>
</dbReference>
<dbReference type="FunFam" id="2.30.30.870:FF:000001">
    <property type="entry name" value="Protein pelota homolog"/>
    <property type="match status" value="1"/>
</dbReference>
<protein>
    <submittedName>
        <fullName evidence="8">ERF1 domain 1-domain-containing protein</fullName>
    </submittedName>
</protein>
<dbReference type="GO" id="GO:0005737">
    <property type="term" value="C:cytoplasm"/>
    <property type="evidence" value="ECO:0007669"/>
    <property type="project" value="UniProtKB-SubCell"/>
</dbReference>
<feature type="compositionally biased region" description="Basic and acidic residues" evidence="6">
    <location>
        <begin position="413"/>
        <end position="431"/>
    </location>
</feature>
<dbReference type="SUPFAM" id="SSF55315">
    <property type="entry name" value="L30e-like"/>
    <property type="match status" value="1"/>
</dbReference>
<comment type="subcellular location">
    <subcellularLocation>
        <location evidence="2">Cytoplasm</location>
    </subcellularLocation>
</comment>
<dbReference type="AlphaFoldDB" id="A0A5C3MFK6"/>
<comment type="cofactor">
    <cofactor evidence="1">
        <name>a divalent metal cation</name>
        <dbReference type="ChEBI" id="CHEBI:60240"/>
    </cofactor>
</comment>
<keyword evidence="9" id="KW-1185">Reference proteome</keyword>
<feature type="region of interest" description="Disordered" evidence="6">
    <location>
        <begin position="409"/>
        <end position="431"/>
    </location>
</feature>
<reference evidence="8 9" key="1">
    <citation type="journal article" date="2019" name="Nat. Ecol. Evol.">
        <title>Megaphylogeny resolves global patterns of mushroom evolution.</title>
        <authorList>
            <person name="Varga T."/>
            <person name="Krizsan K."/>
            <person name="Foldi C."/>
            <person name="Dima B."/>
            <person name="Sanchez-Garcia M."/>
            <person name="Sanchez-Ramirez S."/>
            <person name="Szollosi G.J."/>
            <person name="Szarkandi J.G."/>
            <person name="Papp V."/>
            <person name="Albert L."/>
            <person name="Andreopoulos W."/>
            <person name="Angelini C."/>
            <person name="Antonin V."/>
            <person name="Barry K.W."/>
            <person name="Bougher N.L."/>
            <person name="Buchanan P."/>
            <person name="Buyck B."/>
            <person name="Bense V."/>
            <person name="Catcheside P."/>
            <person name="Chovatia M."/>
            <person name="Cooper J."/>
            <person name="Damon W."/>
            <person name="Desjardin D."/>
            <person name="Finy P."/>
            <person name="Geml J."/>
            <person name="Haridas S."/>
            <person name="Hughes K."/>
            <person name="Justo A."/>
            <person name="Karasinski D."/>
            <person name="Kautmanova I."/>
            <person name="Kiss B."/>
            <person name="Kocsube S."/>
            <person name="Kotiranta H."/>
            <person name="LaButti K.M."/>
            <person name="Lechner B.E."/>
            <person name="Liimatainen K."/>
            <person name="Lipzen A."/>
            <person name="Lukacs Z."/>
            <person name="Mihaltcheva S."/>
            <person name="Morgado L.N."/>
            <person name="Niskanen T."/>
            <person name="Noordeloos M.E."/>
            <person name="Ohm R.A."/>
            <person name="Ortiz-Santana B."/>
            <person name="Ovrebo C."/>
            <person name="Racz N."/>
            <person name="Riley R."/>
            <person name="Savchenko A."/>
            <person name="Shiryaev A."/>
            <person name="Soop K."/>
            <person name="Spirin V."/>
            <person name="Szebenyi C."/>
            <person name="Tomsovsky M."/>
            <person name="Tulloss R.E."/>
            <person name="Uehling J."/>
            <person name="Grigoriev I.V."/>
            <person name="Vagvolgyi C."/>
            <person name="Papp T."/>
            <person name="Martin F.M."/>
            <person name="Miettinen O."/>
            <person name="Hibbett D.S."/>
            <person name="Nagy L.G."/>
        </authorList>
    </citation>
    <scope>NUCLEOTIDE SEQUENCE [LARGE SCALE GENOMIC DNA]</scope>
    <source>
        <strain evidence="8 9">CBS 166.37</strain>
    </source>
</reference>
<keyword evidence="5" id="KW-0479">Metal-binding</keyword>
<feature type="domain" description="eRF1/Pelota-like N-terminal" evidence="7">
    <location>
        <begin position="1"/>
        <end position="154"/>
    </location>
</feature>
<dbReference type="EMBL" id="ML213591">
    <property type="protein sequence ID" value="TFK43423.1"/>
    <property type="molecule type" value="Genomic_DNA"/>
</dbReference>
<dbReference type="GO" id="GO:0070966">
    <property type="term" value="P:nuclear-transcribed mRNA catabolic process, no-go decay"/>
    <property type="evidence" value="ECO:0007669"/>
    <property type="project" value="InterPro"/>
</dbReference>
<evidence type="ECO:0000256" key="3">
    <source>
        <dbReference type="ARBA" id="ARBA00009504"/>
    </source>
</evidence>
<dbReference type="SMART" id="SM01194">
    <property type="entry name" value="eRF1_1"/>
    <property type="match status" value="1"/>
</dbReference>
<dbReference type="Pfam" id="PF03464">
    <property type="entry name" value="eRF1_2"/>
    <property type="match status" value="1"/>
</dbReference>
<dbReference type="InterPro" id="IPR005141">
    <property type="entry name" value="eRF1_2"/>
</dbReference>
<evidence type="ECO:0000256" key="2">
    <source>
        <dbReference type="ARBA" id="ARBA00004496"/>
    </source>
</evidence>
<dbReference type="OrthoDB" id="10249111at2759"/>
<dbReference type="Gene3D" id="3.30.420.60">
    <property type="entry name" value="eRF1 domain 2"/>
    <property type="match status" value="1"/>
</dbReference>
<evidence type="ECO:0000256" key="5">
    <source>
        <dbReference type="ARBA" id="ARBA00022723"/>
    </source>
</evidence>
<dbReference type="InterPro" id="IPR042226">
    <property type="entry name" value="eFR1_2_sf"/>
</dbReference>